<dbReference type="KEGG" id="cyc:PCC7424_4869"/>
<protein>
    <submittedName>
        <fullName evidence="2">Uncharacterized protein</fullName>
    </submittedName>
</protein>
<dbReference type="eggNOG" id="COG5305">
    <property type="taxonomic scope" value="Bacteria"/>
</dbReference>
<evidence type="ECO:0000313" key="2">
    <source>
        <dbReference type="EMBL" id="ACK73226.1"/>
    </source>
</evidence>
<dbReference type="PROSITE" id="PS51257">
    <property type="entry name" value="PROKAR_LIPOPROTEIN"/>
    <property type="match status" value="1"/>
</dbReference>
<feature type="transmembrane region" description="Helical" evidence="1">
    <location>
        <begin position="20"/>
        <end position="39"/>
    </location>
</feature>
<gene>
    <name evidence="2" type="ordered locus">PCC7424_4869</name>
</gene>
<evidence type="ECO:0000313" key="3">
    <source>
        <dbReference type="Proteomes" id="UP000002384"/>
    </source>
</evidence>
<keyword evidence="1" id="KW-1133">Transmembrane helix</keyword>
<feature type="transmembrane region" description="Helical" evidence="1">
    <location>
        <begin position="322"/>
        <end position="341"/>
    </location>
</feature>
<keyword evidence="1" id="KW-0472">Membrane</keyword>
<keyword evidence="3" id="KW-1185">Reference proteome</keyword>
<feature type="transmembrane region" description="Helical" evidence="1">
    <location>
        <begin position="361"/>
        <end position="382"/>
    </location>
</feature>
<sequence length="569" mass="65188">MRLRINQSPKVQTRNHYDWVLLLSWTVLGCWLRFLNLTAKPPWTDEFATMVFSLGNHYNSVLLDQVISLEGLLSPLKFNPDTTIFEVVSLLLQEDNHPPLYFILAHWWMKLFPLDGEYMSVLAARSLPALLGGLSIPAVYILGRIAFSSRLVGQLSAMMMAVSPYGVFIAQEARHYTLGILLVIFSLCCLVIAVKQIEKGVIISAGLMLIWITLNCLGLGVHYFFILTLCAQGMSLLFNLPYQLRRTLIWRKNCWRLGLVALFTLTLGMSWVLWIIPQDYGKGMTEWIRPDNWSLLSLISPIFQLLAAWVTMIILLPIESSYFPLVIFSGLLMLFFLVWSIPKLNRGLKICYQNLNYRLGIKLLLGFVLSAIALFFGMTYFLRIDITRGARYSFVYFPAIPVLLGGILSVFWNPYYLNLTRYFRQSQMTVLIIGFIGLLSAMTINFDLGYQKYYLPNQLVKVIEKTSSNQVLIATTHQNLVQTGEMMGIGWELYKNPLPIDIKFLLAHTPLNDSKSAIMTLQANLNQLSRPLDVWLVNFKASVELKNCEADFDNFSEINGYNYQRYHCF</sequence>
<dbReference type="Proteomes" id="UP000002384">
    <property type="component" value="Chromosome"/>
</dbReference>
<feature type="transmembrane region" description="Helical" evidence="1">
    <location>
        <begin position="151"/>
        <end position="170"/>
    </location>
</feature>
<evidence type="ECO:0000256" key="1">
    <source>
        <dbReference type="SAM" id="Phobius"/>
    </source>
</evidence>
<feature type="transmembrane region" description="Helical" evidence="1">
    <location>
        <begin position="394"/>
        <end position="416"/>
    </location>
</feature>
<feature type="transmembrane region" description="Helical" evidence="1">
    <location>
        <begin position="118"/>
        <end position="142"/>
    </location>
</feature>
<proteinExistence type="predicted"/>
<dbReference type="RefSeq" id="WP_015956808.1">
    <property type="nucleotide sequence ID" value="NC_011729.1"/>
</dbReference>
<dbReference type="HOGENOM" id="CLU_034835_0_0_3"/>
<reference evidence="3" key="1">
    <citation type="journal article" date="2011" name="MBio">
        <title>Novel metabolic attributes of the genus Cyanothece, comprising a group of unicellular nitrogen-fixing Cyanobacteria.</title>
        <authorList>
            <person name="Bandyopadhyay A."/>
            <person name="Elvitigala T."/>
            <person name="Welsh E."/>
            <person name="Stockel J."/>
            <person name="Liberton M."/>
            <person name="Min H."/>
            <person name="Sherman L.A."/>
            <person name="Pakrasi H.B."/>
        </authorList>
    </citation>
    <scope>NUCLEOTIDE SEQUENCE [LARGE SCALE GENOMIC DNA]</scope>
    <source>
        <strain evidence="3">PCC 7424</strain>
    </source>
</reference>
<feature type="transmembrane region" description="Helical" evidence="1">
    <location>
        <begin position="428"/>
        <end position="448"/>
    </location>
</feature>
<organism evidence="2 3">
    <name type="scientific">Gloeothece citriformis (strain PCC 7424)</name>
    <name type="common">Cyanothece sp. (strain PCC 7424)</name>
    <dbReference type="NCBI Taxonomy" id="65393"/>
    <lineage>
        <taxon>Bacteria</taxon>
        <taxon>Bacillati</taxon>
        <taxon>Cyanobacteriota</taxon>
        <taxon>Cyanophyceae</taxon>
        <taxon>Oscillatoriophycideae</taxon>
        <taxon>Chroococcales</taxon>
        <taxon>Aphanothecaceae</taxon>
        <taxon>Gloeothece</taxon>
        <taxon>Gloeothece citriformis</taxon>
    </lineage>
</organism>
<name>B7KEA8_GLOC7</name>
<feature type="transmembrane region" description="Helical" evidence="1">
    <location>
        <begin position="176"/>
        <end position="194"/>
    </location>
</feature>
<feature type="transmembrane region" description="Helical" evidence="1">
    <location>
        <begin position="254"/>
        <end position="276"/>
    </location>
</feature>
<dbReference type="STRING" id="65393.PCC7424_4869"/>
<dbReference type="OrthoDB" id="416237at2"/>
<accession>B7KEA8</accession>
<feature type="transmembrane region" description="Helical" evidence="1">
    <location>
        <begin position="296"/>
        <end position="315"/>
    </location>
</feature>
<dbReference type="EMBL" id="CP001291">
    <property type="protein sequence ID" value="ACK73226.1"/>
    <property type="molecule type" value="Genomic_DNA"/>
</dbReference>
<dbReference type="AlphaFoldDB" id="B7KEA8"/>
<keyword evidence="1" id="KW-0812">Transmembrane</keyword>